<dbReference type="EMBL" id="JACTNZ010000010">
    <property type="protein sequence ID" value="KAG5527564.1"/>
    <property type="molecule type" value="Genomic_DNA"/>
</dbReference>
<protein>
    <submittedName>
        <fullName evidence="1">Uncharacterized protein</fullName>
    </submittedName>
</protein>
<accession>A0AAV6IKL9</accession>
<reference evidence="1" key="1">
    <citation type="submission" date="2020-08" db="EMBL/GenBank/DDBJ databases">
        <title>Plant Genome Project.</title>
        <authorList>
            <person name="Zhang R.-G."/>
        </authorList>
    </citation>
    <scope>NUCLEOTIDE SEQUENCE</scope>
    <source>
        <strain evidence="1">WSP0</strain>
        <tissue evidence="1">Leaf</tissue>
    </source>
</reference>
<sequence length="134" mass="15009">METSIASSPSIGKEEVFNPTYESNVHFDWGLEGCAMEMEVDKEEGAMDNVVSEPRSQQQEDDNIFIDPSQENRSAVLAKLQTSHVEVGRDEVEVVGPFFKELQQREMSALLSLRASWSKSKSSGGTRFCDMNIQ</sequence>
<proteinExistence type="predicted"/>
<evidence type="ECO:0000313" key="2">
    <source>
        <dbReference type="Proteomes" id="UP000823749"/>
    </source>
</evidence>
<dbReference type="AlphaFoldDB" id="A0AAV6IKL9"/>
<gene>
    <name evidence="1" type="ORF">RHGRI_028468</name>
</gene>
<keyword evidence="2" id="KW-1185">Reference proteome</keyword>
<evidence type="ECO:0000313" key="1">
    <source>
        <dbReference type="EMBL" id="KAG5527564.1"/>
    </source>
</evidence>
<dbReference type="Proteomes" id="UP000823749">
    <property type="component" value="Chromosome 10"/>
</dbReference>
<name>A0AAV6IKL9_9ERIC</name>
<comment type="caution">
    <text evidence="1">The sequence shown here is derived from an EMBL/GenBank/DDBJ whole genome shotgun (WGS) entry which is preliminary data.</text>
</comment>
<organism evidence="1 2">
    <name type="scientific">Rhododendron griersonianum</name>
    <dbReference type="NCBI Taxonomy" id="479676"/>
    <lineage>
        <taxon>Eukaryota</taxon>
        <taxon>Viridiplantae</taxon>
        <taxon>Streptophyta</taxon>
        <taxon>Embryophyta</taxon>
        <taxon>Tracheophyta</taxon>
        <taxon>Spermatophyta</taxon>
        <taxon>Magnoliopsida</taxon>
        <taxon>eudicotyledons</taxon>
        <taxon>Gunneridae</taxon>
        <taxon>Pentapetalae</taxon>
        <taxon>asterids</taxon>
        <taxon>Ericales</taxon>
        <taxon>Ericaceae</taxon>
        <taxon>Ericoideae</taxon>
        <taxon>Rhodoreae</taxon>
        <taxon>Rhododendron</taxon>
    </lineage>
</organism>